<accession>A0A1F7J665</accession>
<reference evidence="3 4" key="1">
    <citation type="journal article" date="2016" name="Nat. Commun.">
        <title>Thousands of microbial genomes shed light on interconnected biogeochemical processes in an aquifer system.</title>
        <authorList>
            <person name="Anantharaman K."/>
            <person name="Brown C.T."/>
            <person name="Hug L.A."/>
            <person name="Sharon I."/>
            <person name="Castelle C.J."/>
            <person name="Probst A.J."/>
            <person name="Thomas B.C."/>
            <person name="Singh A."/>
            <person name="Wilkins M.J."/>
            <person name="Karaoz U."/>
            <person name="Brodie E.L."/>
            <person name="Williams K.H."/>
            <person name="Hubbard S.S."/>
            <person name="Banfield J.F."/>
        </authorList>
    </citation>
    <scope>NUCLEOTIDE SEQUENCE [LARGE SCALE GENOMIC DNA]</scope>
</reference>
<feature type="transmembrane region" description="Helical" evidence="1">
    <location>
        <begin position="153"/>
        <end position="170"/>
    </location>
</feature>
<feature type="transmembrane region" description="Helical" evidence="1">
    <location>
        <begin position="65"/>
        <end position="85"/>
    </location>
</feature>
<feature type="transmembrane region" description="Helical" evidence="1">
    <location>
        <begin position="239"/>
        <end position="259"/>
    </location>
</feature>
<feature type="transmembrane region" description="Helical" evidence="1">
    <location>
        <begin position="6"/>
        <end position="26"/>
    </location>
</feature>
<dbReference type="Pfam" id="PF00892">
    <property type="entry name" value="EamA"/>
    <property type="match status" value="1"/>
</dbReference>
<dbReference type="GO" id="GO:0016020">
    <property type="term" value="C:membrane"/>
    <property type="evidence" value="ECO:0007669"/>
    <property type="project" value="InterPro"/>
</dbReference>
<proteinExistence type="predicted"/>
<dbReference type="SUPFAM" id="SSF103481">
    <property type="entry name" value="Multidrug resistance efflux transporter EmrE"/>
    <property type="match status" value="1"/>
</dbReference>
<dbReference type="EMBL" id="MGAQ01000005">
    <property type="protein sequence ID" value="OGK51115.1"/>
    <property type="molecule type" value="Genomic_DNA"/>
</dbReference>
<dbReference type="InterPro" id="IPR000620">
    <property type="entry name" value="EamA_dom"/>
</dbReference>
<keyword evidence="1" id="KW-0472">Membrane</keyword>
<comment type="caution">
    <text evidence="3">The sequence shown here is derived from an EMBL/GenBank/DDBJ whole genome shotgun (WGS) entry which is preliminary data.</text>
</comment>
<feature type="transmembrane region" description="Helical" evidence="1">
    <location>
        <begin position="38"/>
        <end position="59"/>
    </location>
</feature>
<keyword evidence="1" id="KW-0812">Transmembrane</keyword>
<dbReference type="InterPro" id="IPR037185">
    <property type="entry name" value="EmrE-like"/>
</dbReference>
<evidence type="ECO:0000313" key="3">
    <source>
        <dbReference type="EMBL" id="OGK51115.1"/>
    </source>
</evidence>
<keyword evidence="1" id="KW-1133">Transmembrane helix</keyword>
<evidence type="ECO:0000313" key="4">
    <source>
        <dbReference type="Proteomes" id="UP000178558"/>
    </source>
</evidence>
<name>A0A1F7J665_9BACT</name>
<dbReference type="Proteomes" id="UP000178558">
    <property type="component" value="Unassembled WGS sequence"/>
</dbReference>
<gene>
    <name evidence="3" type="ORF">A3B50_04945</name>
</gene>
<organism evidence="3 4">
    <name type="scientific">Candidatus Roizmanbacteria bacterium RIFCSPLOWO2_01_FULL_40_42</name>
    <dbReference type="NCBI Taxonomy" id="1802066"/>
    <lineage>
        <taxon>Bacteria</taxon>
        <taxon>Candidatus Roizmaniibacteriota</taxon>
    </lineage>
</organism>
<evidence type="ECO:0000256" key="1">
    <source>
        <dbReference type="SAM" id="Phobius"/>
    </source>
</evidence>
<protein>
    <recommendedName>
        <fullName evidence="2">EamA domain-containing protein</fullName>
    </recommendedName>
</protein>
<feature type="transmembrane region" description="Helical" evidence="1">
    <location>
        <begin position="182"/>
        <end position="202"/>
    </location>
</feature>
<feature type="transmembrane region" description="Helical" evidence="1">
    <location>
        <begin position="97"/>
        <end position="117"/>
    </location>
</feature>
<feature type="domain" description="EamA" evidence="2">
    <location>
        <begin position="24"/>
        <end position="140"/>
    </location>
</feature>
<evidence type="ECO:0000259" key="2">
    <source>
        <dbReference type="Pfam" id="PF00892"/>
    </source>
</evidence>
<dbReference type="AlphaFoldDB" id="A0A1F7J665"/>
<feature type="transmembrane region" description="Helical" evidence="1">
    <location>
        <begin position="123"/>
        <end position="141"/>
    </location>
</feature>
<feature type="transmembrane region" description="Helical" evidence="1">
    <location>
        <begin position="214"/>
        <end position="233"/>
    </location>
</feature>
<sequence>MATLLAYIFYFIAASASPLQRRWLALKRTGGGIGQIDFAFKTTLVIITFGLSLFLIQPFKVSGDIRAIVALAVICGVAGVGFWVGSFVAQKHVDAGITTLVSNIYTPITIILASVFLNEKLTTLQIVGTALLLFAILLISKKHRIGRFHFDKYFLLMVVSGVCLGLVLSAERALQKTTGFTAGTLFSWWAQSASLGLVALMVRKKTTHTKKEIFITGTLQFFQALSWVLLLLIVGNLSLVSAVTTFKVVVIFVIAALLLNEREDLPRKILGSLIAVAGLLLMK</sequence>